<keyword evidence="2" id="KW-1133">Transmembrane helix</keyword>
<dbReference type="KEGG" id="rsn:RSPO_m01337"/>
<evidence type="ECO:0000313" key="4">
    <source>
        <dbReference type="Proteomes" id="UP000007953"/>
    </source>
</evidence>
<proteinExistence type="predicted"/>
<geneLocation type="plasmid" evidence="4"/>
<evidence type="ECO:0000313" key="3">
    <source>
        <dbReference type="EMBL" id="AEG71972.1"/>
    </source>
</evidence>
<organism evidence="3 4">
    <name type="scientific">Ralstonia solanacearum (strain Po82)</name>
    <dbReference type="NCBI Taxonomy" id="1031711"/>
    <lineage>
        <taxon>Bacteria</taxon>
        <taxon>Pseudomonadati</taxon>
        <taxon>Pseudomonadota</taxon>
        <taxon>Betaproteobacteria</taxon>
        <taxon>Burkholderiales</taxon>
        <taxon>Burkholderiaceae</taxon>
        <taxon>Ralstonia</taxon>
        <taxon>Ralstonia solanacearum species complex</taxon>
    </lineage>
</organism>
<gene>
    <name evidence="3" type="ordered locus">RSPO_m01337</name>
</gene>
<dbReference type="EMBL" id="CP002820">
    <property type="protein sequence ID" value="AEG71972.1"/>
    <property type="molecule type" value="Genomic_DNA"/>
</dbReference>
<feature type="region of interest" description="Disordered" evidence="1">
    <location>
        <begin position="77"/>
        <end position="110"/>
    </location>
</feature>
<feature type="compositionally biased region" description="Basic residues" evidence="1">
    <location>
        <begin position="85"/>
        <end position="102"/>
    </location>
</feature>
<evidence type="ECO:0000256" key="1">
    <source>
        <dbReference type="SAM" id="MobiDB-lite"/>
    </source>
</evidence>
<dbReference type="HOGENOM" id="CLU_1426934_0_0_4"/>
<sequence>MRRGGGQLFVALPVAPRWGIPRFPGERPLPGGDGPVGAGRRPEPARARCPQGPRPYTPFCVSRRPRYPVRCRADGDLARGGGAQCRRRRAAGHGRDRRRRGHKGLEADPHPAVGAVSVRERAGCRLYGSASRCAATGSLAMTLQEPGSRAEPLPPRRVLAAHVGGLLWAMALIVGLAVILARLAHDVFGG</sequence>
<evidence type="ECO:0000256" key="2">
    <source>
        <dbReference type="SAM" id="Phobius"/>
    </source>
</evidence>
<name>F6GAQ4_RALS8</name>
<dbReference type="Proteomes" id="UP000007953">
    <property type="component" value="Plasmid megaplasmid"/>
</dbReference>
<feature type="transmembrane region" description="Helical" evidence="2">
    <location>
        <begin position="158"/>
        <end position="184"/>
    </location>
</feature>
<dbReference type="PATRIC" id="fig|1031711.3.peg.4530"/>
<keyword evidence="2" id="KW-0812">Transmembrane</keyword>
<feature type="region of interest" description="Disordered" evidence="1">
    <location>
        <begin position="23"/>
        <end position="52"/>
    </location>
</feature>
<protein>
    <recommendedName>
        <fullName evidence="5">Transmembrane protein</fullName>
    </recommendedName>
</protein>
<dbReference type="AlphaFoldDB" id="F6GAQ4"/>
<reference evidence="3 4" key="1">
    <citation type="journal article" date="2011" name="J. Bacteriol.">
        <title>Complete genome sequence of the plant pathogen Ralstonia solanacearum strain Po82.</title>
        <authorList>
            <person name="Xu J."/>
            <person name="Zheng H.J."/>
            <person name="Liu L."/>
            <person name="Pan Z.C."/>
            <person name="Prior P."/>
            <person name="Tang B."/>
            <person name="Xu J.S."/>
            <person name="Zhang H."/>
            <person name="Tian Q."/>
            <person name="Zhang L.Q."/>
            <person name="Feng J."/>
        </authorList>
    </citation>
    <scope>NUCLEOTIDE SEQUENCE [LARGE SCALE GENOMIC DNA]</scope>
    <source>
        <strain evidence="4">Po82</strain>
    </source>
</reference>
<accession>F6GAQ4</accession>
<evidence type="ECO:0008006" key="5">
    <source>
        <dbReference type="Google" id="ProtNLM"/>
    </source>
</evidence>
<keyword evidence="3" id="KW-0614">Plasmid</keyword>
<keyword evidence="2" id="KW-0472">Membrane</keyword>